<dbReference type="Proteomes" id="UP000075920">
    <property type="component" value="Unassembled WGS sequence"/>
</dbReference>
<accession>A0A182WCR3</accession>
<dbReference type="VEuPathDB" id="VectorBase:AMIN008150"/>
<evidence type="ECO:0000313" key="4">
    <source>
        <dbReference type="Proteomes" id="UP000075920"/>
    </source>
</evidence>
<feature type="domain" description="C-type lectin" evidence="2">
    <location>
        <begin position="61"/>
        <end position="183"/>
    </location>
</feature>
<dbReference type="CDD" id="cd00037">
    <property type="entry name" value="CLECT"/>
    <property type="match status" value="1"/>
</dbReference>
<dbReference type="SUPFAM" id="SSF56436">
    <property type="entry name" value="C-type lectin-like"/>
    <property type="match status" value="1"/>
</dbReference>
<dbReference type="InterPro" id="IPR016187">
    <property type="entry name" value="CTDL_fold"/>
</dbReference>
<name>A0A182WCR3_9DIPT</name>
<proteinExistence type="predicted"/>
<evidence type="ECO:0000256" key="1">
    <source>
        <dbReference type="SAM" id="SignalP"/>
    </source>
</evidence>
<dbReference type="AlphaFoldDB" id="A0A182WCR3"/>
<keyword evidence="1" id="KW-0732">Signal</keyword>
<dbReference type="STRING" id="112268.A0A182WCR3"/>
<dbReference type="Gene3D" id="3.10.100.10">
    <property type="entry name" value="Mannose-Binding Protein A, subunit A"/>
    <property type="match status" value="1"/>
</dbReference>
<feature type="signal peptide" evidence="1">
    <location>
        <begin position="1"/>
        <end position="21"/>
    </location>
</feature>
<dbReference type="EnsemblMetazoa" id="AMIN008150-RA">
    <property type="protein sequence ID" value="AMIN008150-PA"/>
    <property type="gene ID" value="AMIN008150"/>
</dbReference>
<dbReference type="PROSITE" id="PS50041">
    <property type="entry name" value="C_TYPE_LECTIN_2"/>
    <property type="match status" value="1"/>
</dbReference>
<evidence type="ECO:0000259" key="2">
    <source>
        <dbReference type="PROSITE" id="PS50041"/>
    </source>
</evidence>
<keyword evidence="4" id="KW-1185">Reference proteome</keyword>
<protein>
    <recommendedName>
        <fullName evidence="2">C-type lectin domain-containing protein</fullName>
    </recommendedName>
</protein>
<dbReference type="SMART" id="SM00034">
    <property type="entry name" value="CLECT"/>
    <property type="match status" value="1"/>
</dbReference>
<dbReference type="InterPro" id="IPR001304">
    <property type="entry name" value="C-type_lectin-like"/>
</dbReference>
<organism evidence="3 4">
    <name type="scientific">Anopheles minimus</name>
    <dbReference type="NCBI Taxonomy" id="112268"/>
    <lineage>
        <taxon>Eukaryota</taxon>
        <taxon>Metazoa</taxon>
        <taxon>Ecdysozoa</taxon>
        <taxon>Arthropoda</taxon>
        <taxon>Hexapoda</taxon>
        <taxon>Insecta</taxon>
        <taxon>Pterygota</taxon>
        <taxon>Neoptera</taxon>
        <taxon>Endopterygota</taxon>
        <taxon>Diptera</taxon>
        <taxon>Nematocera</taxon>
        <taxon>Culicoidea</taxon>
        <taxon>Culicidae</taxon>
        <taxon>Anophelinae</taxon>
        <taxon>Anopheles</taxon>
    </lineage>
</organism>
<reference evidence="3" key="2">
    <citation type="submission" date="2020-05" db="UniProtKB">
        <authorList>
            <consortium name="EnsemblMetazoa"/>
        </authorList>
    </citation>
    <scope>IDENTIFICATION</scope>
    <source>
        <strain evidence="3">MINIMUS1</strain>
    </source>
</reference>
<evidence type="ECO:0000313" key="3">
    <source>
        <dbReference type="EnsemblMetazoa" id="AMIN008150-PA"/>
    </source>
</evidence>
<sequence>MSFEKTLFASFLVGFFVLSLAAETSLSKTAITKVAKANLTRHADRSEVNNFPVNALPPLTYSPKKYTFYSTSVSFYQAWHLCRSKGKRLAAIENYQDHEAYKKAVAPHVGFFTSHWIAATNLGAPSNEYDKFYWITNDRPVGYISGFEGWFTGVPPNDPNQCVATYLASALWIYGTCATSTSYYACEESQDV</sequence>
<dbReference type="InterPro" id="IPR016186">
    <property type="entry name" value="C-type_lectin-like/link_sf"/>
</dbReference>
<reference evidence="4" key="1">
    <citation type="submission" date="2013-03" db="EMBL/GenBank/DDBJ databases">
        <title>The Genome Sequence of Anopheles minimus MINIMUS1.</title>
        <authorList>
            <consortium name="The Broad Institute Genomics Platform"/>
            <person name="Neafsey D.E."/>
            <person name="Walton C."/>
            <person name="Walker B."/>
            <person name="Young S.K."/>
            <person name="Zeng Q."/>
            <person name="Gargeya S."/>
            <person name="Fitzgerald M."/>
            <person name="Haas B."/>
            <person name="Abouelleil A."/>
            <person name="Allen A.W."/>
            <person name="Alvarado L."/>
            <person name="Arachchi H.M."/>
            <person name="Berlin A.M."/>
            <person name="Chapman S.B."/>
            <person name="Gainer-Dewar J."/>
            <person name="Goldberg J."/>
            <person name="Griggs A."/>
            <person name="Gujja S."/>
            <person name="Hansen M."/>
            <person name="Howarth C."/>
            <person name="Imamovic A."/>
            <person name="Ireland A."/>
            <person name="Larimer J."/>
            <person name="McCowan C."/>
            <person name="Murphy C."/>
            <person name="Pearson M."/>
            <person name="Poon T.W."/>
            <person name="Priest M."/>
            <person name="Roberts A."/>
            <person name="Saif S."/>
            <person name="Shea T."/>
            <person name="Sisk P."/>
            <person name="Sykes S."/>
            <person name="Wortman J."/>
            <person name="Nusbaum C."/>
            <person name="Birren B."/>
        </authorList>
    </citation>
    <scope>NUCLEOTIDE SEQUENCE [LARGE SCALE GENOMIC DNA]</scope>
    <source>
        <strain evidence="4">MINIMUS1</strain>
    </source>
</reference>
<feature type="chain" id="PRO_5008141133" description="C-type lectin domain-containing protein" evidence="1">
    <location>
        <begin position="22"/>
        <end position="192"/>
    </location>
</feature>